<dbReference type="PROSITE" id="PS51534">
    <property type="entry name" value="SEFIR"/>
    <property type="match status" value="1"/>
</dbReference>
<dbReference type="InterPro" id="IPR013568">
    <property type="entry name" value="SEFIR_dom"/>
</dbReference>
<dbReference type="AlphaFoldDB" id="A0A3B3ZDB5"/>
<dbReference type="GO" id="GO:0030368">
    <property type="term" value="F:interleukin-17 receptor activity"/>
    <property type="evidence" value="ECO:0007669"/>
    <property type="project" value="InterPro"/>
</dbReference>
<feature type="transmembrane region" description="Helical" evidence="8">
    <location>
        <begin position="285"/>
        <end position="306"/>
    </location>
</feature>
<feature type="signal peptide" evidence="9">
    <location>
        <begin position="1"/>
        <end position="21"/>
    </location>
</feature>
<evidence type="ECO:0000256" key="5">
    <source>
        <dbReference type="ARBA" id="ARBA00023136"/>
    </source>
</evidence>
<keyword evidence="12" id="KW-1185">Reference proteome</keyword>
<dbReference type="Ensembl" id="ENSPMGT00000002766.1">
    <property type="protein sequence ID" value="ENSPMGP00000002615.1"/>
    <property type="gene ID" value="ENSPMGG00000002266.1"/>
</dbReference>
<protein>
    <recommendedName>
        <fullName evidence="10">SEFIR domain-containing protein</fullName>
    </recommendedName>
</protein>
<dbReference type="STRING" id="409849.ENSPMGP00000002615"/>
<dbReference type="InterPro" id="IPR039465">
    <property type="entry name" value="IL-17_rcpt-like"/>
</dbReference>
<evidence type="ECO:0000256" key="2">
    <source>
        <dbReference type="ARBA" id="ARBA00022692"/>
    </source>
</evidence>
<dbReference type="PANTHER" id="PTHR15583">
    <property type="entry name" value="INTERLEUKIN-17 RECEPTOR"/>
    <property type="match status" value="1"/>
</dbReference>
<dbReference type="Proteomes" id="UP000261520">
    <property type="component" value="Unplaced"/>
</dbReference>
<dbReference type="Pfam" id="PF08357">
    <property type="entry name" value="SEFIR"/>
    <property type="match status" value="1"/>
</dbReference>
<sequence length="534" mass="60530">MFTPGWIIGLLLLTAPLSLCSFDIIQDDREVTCSEGLRECTMKDGTAFDFNSVEVSAMSVSVKLCCRGDTCALCLLFKVQVNLTKMEEDESNSGLKDDDNETCAVTVCYKTPQAMPKCKKVKFMVNPARPSQQSTAQVSAITQFMFQLWSWNRKPIPLESLTPCTCFQAWREEERQMVRSRSCPFKNNITLRPYIWKNVTLSVQKGFYNSSTSLLWNVSAPCRFEGELWPCERTPGFTVCTEMKGFKQPLENVSWIQNSKGVWLQIKGMEGELGPFCYNIDRWRWSLFAVAAMLLFSVTLLVTFYLRNFVKKSVIWSRCHGGLVKIHQAHVLVLSPPDSSGEVSSAVCSLGSLLYSSGFSVTVDQWSRRSQLSSGPLPWAHCQLLSIDRKCERVLLVLSPRALDRAQNWSSQDSAASDQQEESPYSDVFRASLFAIQAYKNQGRARERFVLVTFDSQWTEAKICHNELPEILQGLPLFHFPSQTKALLADLCVGRTKRQTKRTQTWGFSGDRYKDCAVSLNSKTCETETKFLKH</sequence>
<name>A0A3B3ZDB5_9GOBI</name>
<evidence type="ECO:0000256" key="7">
    <source>
        <dbReference type="ARBA" id="ARBA00023180"/>
    </source>
</evidence>
<dbReference type="Gene3D" id="3.40.50.11530">
    <property type="match status" value="1"/>
</dbReference>
<evidence type="ECO:0000256" key="8">
    <source>
        <dbReference type="SAM" id="Phobius"/>
    </source>
</evidence>
<proteinExistence type="predicted"/>
<accession>A0A3B3ZDB5</accession>
<comment type="subcellular location">
    <subcellularLocation>
        <location evidence="1">Membrane</location>
        <topology evidence="1">Single-pass type I membrane protein</topology>
    </subcellularLocation>
</comment>
<dbReference type="GO" id="GO:0016020">
    <property type="term" value="C:membrane"/>
    <property type="evidence" value="ECO:0007669"/>
    <property type="project" value="UniProtKB-SubCell"/>
</dbReference>
<reference evidence="11" key="1">
    <citation type="submission" date="2025-08" db="UniProtKB">
        <authorList>
            <consortium name="Ensembl"/>
        </authorList>
    </citation>
    <scope>IDENTIFICATION</scope>
</reference>
<keyword evidence="2 8" id="KW-0812">Transmembrane</keyword>
<reference evidence="11" key="2">
    <citation type="submission" date="2025-09" db="UniProtKB">
        <authorList>
            <consortium name="Ensembl"/>
        </authorList>
    </citation>
    <scope>IDENTIFICATION</scope>
</reference>
<evidence type="ECO:0000256" key="9">
    <source>
        <dbReference type="SAM" id="SignalP"/>
    </source>
</evidence>
<feature type="chain" id="PRO_5017302844" description="SEFIR domain-containing protein" evidence="9">
    <location>
        <begin position="22"/>
        <end position="534"/>
    </location>
</feature>
<keyword evidence="5 8" id="KW-0472">Membrane</keyword>
<evidence type="ECO:0000256" key="3">
    <source>
        <dbReference type="ARBA" id="ARBA00022729"/>
    </source>
</evidence>
<evidence type="ECO:0000256" key="1">
    <source>
        <dbReference type="ARBA" id="ARBA00004479"/>
    </source>
</evidence>
<feature type="domain" description="SEFIR" evidence="10">
    <location>
        <begin position="328"/>
        <end position="489"/>
    </location>
</feature>
<evidence type="ECO:0000313" key="12">
    <source>
        <dbReference type="Proteomes" id="UP000261520"/>
    </source>
</evidence>
<evidence type="ECO:0000256" key="4">
    <source>
        <dbReference type="ARBA" id="ARBA00022989"/>
    </source>
</evidence>
<keyword evidence="7" id="KW-0325">Glycoprotein</keyword>
<keyword evidence="4 8" id="KW-1133">Transmembrane helix</keyword>
<evidence type="ECO:0000313" key="11">
    <source>
        <dbReference type="Ensembl" id="ENSPMGP00000002615.1"/>
    </source>
</evidence>
<dbReference type="PANTHER" id="PTHR15583:SF12">
    <property type="entry name" value="INTERLEUKIN-17 RECEPTOR C"/>
    <property type="match status" value="1"/>
</dbReference>
<evidence type="ECO:0000259" key="10">
    <source>
        <dbReference type="PROSITE" id="PS51534"/>
    </source>
</evidence>
<keyword evidence="6" id="KW-0675">Receptor</keyword>
<organism evidence="11 12">
    <name type="scientific">Periophthalmus magnuspinnatus</name>
    <dbReference type="NCBI Taxonomy" id="409849"/>
    <lineage>
        <taxon>Eukaryota</taxon>
        <taxon>Metazoa</taxon>
        <taxon>Chordata</taxon>
        <taxon>Craniata</taxon>
        <taxon>Vertebrata</taxon>
        <taxon>Euteleostomi</taxon>
        <taxon>Actinopterygii</taxon>
        <taxon>Neopterygii</taxon>
        <taxon>Teleostei</taxon>
        <taxon>Neoteleostei</taxon>
        <taxon>Acanthomorphata</taxon>
        <taxon>Gobiaria</taxon>
        <taxon>Gobiiformes</taxon>
        <taxon>Gobioidei</taxon>
        <taxon>Gobiidae</taxon>
        <taxon>Oxudercinae</taxon>
        <taxon>Periophthalmus</taxon>
    </lineage>
</organism>
<evidence type="ECO:0000256" key="6">
    <source>
        <dbReference type="ARBA" id="ARBA00023170"/>
    </source>
</evidence>
<keyword evidence="3 9" id="KW-0732">Signal</keyword>